<evidence type="ECO:0000256" key="3">
    <source>
        <dbReference type="ARBA" id="ARBA00022553"/>
    </source>
</evidence>
<evidence type="ECO:0000256" key="8">
    <source>
        <dbReference type="ARBA" id="ARBA00023012"/>
    </source>
</evidence>
<keyword evidence="14" id="KW-1185">Reference proteome</keyword>
<evidence type="ECO:0000256" key="4">
    <source>
        <dbReference type="ARBA" id="ARBA00022679"/>
    </source>
</evidence>
<proteinExistence type="predicted"/>
<keyword evidence="8" id="KW-0902">Two-component regulatory system</keyword>
<evidence type="ECO:0000256" key="9">
    <source>
        <dbReference type="SAM" id="Coils"/>
    </source>
</evidence>
<evidence type="ECO:0000256" key="6">
    <source>
        <dbReference type="ARBA" id="ARBA00022777"/>
    </source>
</evidence>
<evidence type="ECO:0000259" key="12">
    <source>
        <dbReference type="PROSITE" id="PS50109"/>
    </source>
</evidence>
<dbReference type="SMART" id="SM00387">
    <property type="entry name" value="HATPase_c"/>
    <property type="match status" value="1"/>
</dbReference>
<keyword evidence="3" id="KW-0597">Phosphoprotein</keyword>
<name>A0A6N4SUA2_CYTH3</name>
<keyword evidence="11" id="KW-0732">Signal</keyword>
<dbReference type="GO" id="GO:0005524">
    <property type="term" value="F:ATP binding"/>
    <property type="evidence" value="ECO:0007669"/>
    <property type="project" value="UniProtKB-KW"/>
</dbReference>
<dbReference type="EMBL" id="CP000383">
    <property type="protein sequence ID" value="ABG60047.1"/>
    <property type="molecule type" value="Genomic_DNA"/>
</dbReference>
<protein>
    <recommendedName>
        <fullName evidence="2">histidine kinase</fullName>
        <ecNumber evidence="2">2.7.13.3</ecNumber>
    </recommendedName>
</protein>
<evidence type="ECO:0000313" key="14">
    <source>
        <dbReference type="Proteomes" id="UP000001822"/>
    </source>
</evidence>
<dbReference type="PROSITE" id="PS50109">
    <property type="entry name" value="HIS_KIN"/>
    <property type="match status" value="1"/>
</dbReference>
<dbReference type="InterPro" id="IPR003594">
    <property type="entry name" value="HATPase_dom"/>
</dbReference>
<evidence type="ECO:0000256" key="1">
    <source>
        <dbReference type="ARBA" id="ARBA00000085"/>
    </source>
</evidence>
<dbReference type="Pfam" id="PF07695">
    <property type="entry name" value="7TMR-DISM_7TM"/>
    <property type="match status" value="1"/>
</dbReference>
<dbReference type="Gene3D" id="2.60.40.2380">
    <property type="match status" value="1"/>
</dbReference>
<dbReference type="InterPro" id="IPR036890">
    <property type="entry name" value="HATPase_C_sf"/>
</dbReference>
<dbReference type="InterPro" id="IPR005467">
    <property type="entry name" value="His_kinase_dom"/>
</dbReference>
<feature type="coiled-coil region" evidence="9">
    <location>
        <begin position="383"/>
        <end position="444"/>
    </location>
</feature>
<dbReference type="Pfam" id="PF02518">
    <property type="entry name" value="HATPase_c"/>
    <property type="match status" value="1"/>
</dbReference>
<dbReference type="KEGG" id="chu:CHU_2799"/>
<keyword evidence="10" id="KW-0812">Transmembrane</keyword>
<feature type="transmembrane region" description="Helical" evidence="10">
    <location>
        <begin position="296"/>
        <end position="321"/>
    </location>
</feature>
<dbReference type="Pfam" id="PF07696">
    <property type="entry name" value="7TMR-DISMED2"/>
    <property type="match status" value="1"/>
</dbReference>
<comment type="catalytic activity">
    <reaction evidence="1">
        <text>ATP + protein L-histidine = ADP + protein N-phospho-L-histidine.</text>
        <dbReference type="EC" id="2.7.13.3"/>
    </reaction>
</comment>
<keyword evidence="9" id="KW-0175">Coiled coil</keyword>
<feature type="signal peptide" evidence="11">
    <location>
        <begin position="1"/>
        <end position="19"/>
    </location>
</feature>
<dbReference type="InterPro" id="IPR011622">
    <property type="entry name" value="7TMR_DISM_rcpt_extracell_dom2"/>
</dbReference>
<evidence type="ECO:0000313" key="13">
    <source>
        <dbReference type="EMBL" id="ABG60047.1"/>
    </source>
</evidence>
<dbReference type="GO" id="GO:0004673">
    <property type="term" value="F:protein histidine kinase activity"/>
    <property type="evidence" value="ECO:0007669"/>
    <property type="project" value="UniProtKB-EC"/>
</dbReference>
<dbReference type="AlphaFoldDB" id="A0A6N4SUA2"/>
<reference evidence="13 14" key="1">
    <citation type="journal article" date="2007" name="Appl. Environ. Microbiol.">
        <title>Genome sequence of the cellulolytic gliding bacterium Cytophaga hutchinsonii.</title>
        <authorList>
            <person name="Xie G."/>
            <person name="Bruce D.C."/>
            <person name="Challacombe J.F."/>
            <person name="Chertkov O."/>
            <person name="Detter J.C."/>
            <person name="Gilna P."/>
            <person name="Han C.S."/>
            <person name="Lucas S."/>
            <person name="Misra M."/>
            <person name="Myers G.L."/>
            <person name="Richardson P."/>
            <person name="Tapia R."/>
            <person name="Thayer N."/>
            <person name="Thompson L.S."/>
            <person name="Brettin T.S."/>
            <person name="Henrissat B."/>
            <person name="Wilson D.B."/>
            <person name="McBride M.J."/>
        </authorList>
    </citation>
    <scope>NUCLEOTIDE SEQUENCE [LARGE SCALE GENOMIC DNA]</scope>
    <source>
        <strain evidence="14">ATCC 33406 / DSM 1761 / CIP 103989 / NBRC 15051 / NCIMB 9469 / D465</strain>
    </source>
</reference>
<accession>A0A6N4SUA2</accession>
<feature type="transmembrane region" description="Helical" evidence="10">
    <location>
        <begin position="206"/>
        <end position="223"/>
    </location>
</feature>
<keyword evidence="5" id="KW-0547">Nucleotide-binding</keyword>
<feature type="transmembrane region" description="Helical" evidence="10">
    <location>
        <begin position="352"/>
        <end position="378"/>
    </location>
</feature>
<keyword evidence="7" id="KW-0067">ATP-binding</keyword>
<evidence type="ECO:0000256" key="5">
    <source>
        <dbReference type="ARBA" id="ARBA00022741"/>
    </source>
</evidence>
<keyword evidence="10" id="KW-0472">Membrane</keyword>
<feature type="chain" id="PRO_5026775455" description="histidine kinase" evidence="11">
    <location>
        <begin position="20"/>
        <end position="716"/>
    </location>
</feature>
<dbReference type="Proteomes" id="UP000001822">
    <property type="component" value="Chromosome"/>
</dbReference>
<evidence type="ECO:0000256" key="10">
    <source>
        <dbReference type="SAM" id="Phobius"/>
    </source>
</evidence>
<dbReference type="OrthoDB" id="9806995at2"/>
<feature type="transmembrane region" description="Helical" evidence="10">
    <location>
        <begin position="178"/>
        <end position="199"/>
    </location>
</feature>
<dbReference type="PANTHER" id="PTHR43065:SF10">
    <property type="entry name" value="PEROXIDE STRESS-ACTIVATED HISTIDINE KINASE MAK3"/>
    <property type="match status" value="1"/>
</dbReference>
<dbReference type="SUPFAM" id="SSF55874">
    <property type="entry name" value="ATPase domain of HSP90 chaperone/DNA topoisomerase II/histidine kinase"/>
    <property type="match status" value="1"/>
</dbReference>
<feature type="domain" description="Histidine kinase" evidence="12">
    <location>
        <begin position="506"/>
        <end position="704"/>
    </location>
</feature>
<dbReference type="PRINTS" id="PR00344">
    <property type="entry name" value="BCTRLSENSOR"/>
</dbReference>
<dbReference type="RefSeq" id="WP_011586157.1">
    <property type="nucleotide sequence ID" value="NC_008255.1"/>
</dbReference>
<evidence type="ECO:0000256" key="7">
    <source>
        <dbReference type="ARBA" id="ARBA00022840"/>
    </source>
</evidence>
<feature type="transmembrane region" description="Helical" evidence="10">
    <location>
        <begin position="274"/>
        <end position="290"/>
    </location>
</feature>
<organism evidence="13 14">
    <name type="scientific">Cytophaga hutchinsonii (strain ATCC 33406 / DSM 1761 / CIP 103989 / NBRC 15051 / NCIMB 9469 / D465)</name>
    <dbReference type="NCBI Taxonomy" id="269798"/>
    <lineage>
        <taxon>Bacteria</taxon>
        <taxon>Pseudomonadati</taxon>
        <taxon>Bacteroidota</taxon>
        <taxon>Cytophagia</taxon>
        <taxon>Cytophagales</taxon>
        <taxon>Cytophagaceae</taxon>
        <taxon>Cytophaga</taxon>
    </lineage>
</organism>
<evidence type="ECO:0000256" key="2">
    <source>
        <dbReference type="ARBA" id="ARBA00012438"/>
    </source>
</evidence>
<keyword evidence="4 13" id="KW-0808">Transferase</keyword>
<dbReference type="PANTHER" id="PTHR43065">
    <property type="entry name" value="SENSOR HISTIDINE KINASE"/>
    <property type="match status" value="1"/>
</dbReference>
<gene>
    <name evidence="13" type="primary">zraS</name>
    <name evidence="13" type="ordered locus">CHU_2799</name>
</gene>
<dbReference type="EC" id="2.7.13.3" evidence="2"/>
<dbReference type="GO" id="GO:0000160">
    <property type="term" value="P:phosphorelay signal transduction system"/>
    <property type="evidence" value="ECO:0007669"/>
    <property type="project" value="UniProtKB-KW"/>
</dbReference>
<evidence type="ECO:0000256" key="11">
    <source>
        <dbReference type="SAM" id="SignalP"/>
    </source>
</evidence>
<keyword evidence="10" id="KW-1133">Transmembrane helix</keyword>
<feature type="transmembrane region" description="Helical" evidence="10">
    <location>
        <begin position="328"/>
        <end position="346"/>
    </location>
</feature>
<dbReference type="InterPro" id="IPR011623">
    <property type="entry name" value="7TMR_DISM_rcpt_extracell_dom1"/>
</dbReference>
<feature type="transmembrane region" description="Helical" evidence="10">
    <location>
        <begin position="243"/>
        <end position="262"/>
    </location>
</feature>
<keyword evidence="6" id="KW-0418">Kinase</keyword>
<dbReference type="Gene3D" id="3.30.565.10">
    <property type="entry name" value="Histidine kinase-like ATPase, C-terminal domain"/>
    <property type="match status" value="1"/>
</dbReference>
<dbReference type="InterPro" id="IPR004358">
    <property type="entry name" value="Sig_transdc_His_kin-like_C"/>
</dbReference>
<sequence length="716" mass="80762">MKYLFIVLLSAAIISVAGASPIVTYTNAAEKLNIGNKASIRIDTNQTYTIHQILSDTPEYVYPEAMPNLGLSSYVYWATFDLVNTSSENLILKFNQPLLNEITLYRTDGKSLSEITYSESEPFLSRKYYYPSYAFDMNANMGDTITYVLRFKSNEPIIFDVDIANQSVIAKEELQQELITGIFIGIIFVMLFYNLFIYFTVLDSSYLAYVCYIICIGLTHITLPGYGFKYIWPNFPAFNDLSVTLFSVFAAVFAIEFLKQFLRTKQHVPRVHKLFSLFEIIFICTLLIYFTGNKLLAFTIIQLITFVLCICIIVTAIKIIYIGYRPAIFFLTAWLILLLSACIFIAKDFDIIPYNFFTIHAMQIGSAVEVILLSFALADKINILKKEKELSQAQAVNALMQNKMILINQNIVLERKVGERTKEIENTNNELYKALAELKKAQTHLLNTEKISSMNPYPTDETNKTIHFIPSVANPLKKDLDDIHDLLNKYSMDTPADTIKKDSIKIDTSQNKNDNASIKAEMELLFNNIENRSVTKVPVTKGLRISYQLDHTDLKRIQVSESINSALTRLDSDIFNSIELVKNFSAMPEIECSSEKLQLALIHILTNAIQAIEEKKGAGDKGLLFIRTFSNNDNVSINIKDNGIGMTDEVKEKIFEPFFTTKAMGKGLGLSTALSIISAHNGTIELNTVCGEGTECIITLPINYVNNTADPSIGLY</sequence>